<dbReference type="EMBL" id="GBRH01158988">
    <property type="protein sequence ID" value="JAE38908.1"/>
    <property type="molecule type" value="Transcribed_RNA"/>
</dbReference>
<sequence>MKNRYQKNLAAVHSNPIIAYTSTPYIND</sequence>
<accession>A0A0A9I160</accession>
<protein>
    <submittedName>
        <fullName evidence="1">Uncharacterized protein</fullName>
    </submittedName>
</protein>
<organism evidence="1">
    <name type="scientific">Arundo donax</name>
    <name type="common">Giant reed</name>
    <name type="synonym">Donax arundinaceus</name>
    <dbReference type="NCBI Taxonomy" id="35708"/>
    <lineage>
        <taxon>Eukaryota</taxon>
        <taxon>Viridiplantae</taxon>
        <taxon>Streptophyta</taxon>
        <taxon>Embryophyta</taxon>
        <taxon>Tracheophyta</taxon>
        <taxon>Spermatophyta</taxon>
        <taxon>Magnoliopsida</taxon>
        <taxon>Liliopsida</taxon>
        <taxon>Poales</taxon>
        <taxon>Poaceae</taxon>
        <taxon>PACMAD clade</taxon>
        <taxon>Arundinoideae</taxon>
        <taxon>Arundineae</taxon>
        <taxon>Arundo</taxon>
    </lineage>
</organism>
<name>A0A0A9I160_ARUDO</name>
<evidence type="ECO:0000313" key="1">
    <source>
        <dbReference type="EMBL" id="JAE38908.1"/>
    </source>
</evidence>
<proteinExistence type="predicted"/>
<reference evidence="1" key="1">
    <citation type="submission" date="2014-09" db="EMBL/GenBank/DDBJ databases">
        <authorList>
            <person name="Magalhaes I.L.F."/>
            <person name="Oliveira U."/>
            <person name="Santos F.R."/>
            <person name="Vidigal T.H.D.A."/>
            <person name="Brescovit A.D."/>
            <person name="Santos A.J."/>
        </authorList>
    </citation>
    <scope>NUCLEOTIDE SEQUENCE</scope>
    <source>
        <tissue evidence="1">Shoot tissue taken approximately 20 cm above the soil surface</tissue>
    </source>
</reference>
<reference evidence="1" key="2">
    <citation type="journal article" date="2015" name="Data Brief">
        <title>Shoot transcriptome of the giant reed, Arundo donax.</title>
        <authorList>
            <person name="Barrero R.A."/>
            <person name="Guerrero F.D."/>
            <person name="Moolhuijzen P."/>
            <person name="Goolsby J.A."/>
            <person name="Tidwell J."/>
            <person name="Bellgard S.E."/>
            <person name="Bellgard M.I."/>
        </authorList>
    </citation>
    <scope>NUCLEOTIDE SEQUENCE</scope>
    <source>
        <tissue evidence="1">Shoot tissue taken approximately 20 cm above the soil surface</tissue>
    </source>
</reference>
<dbReference type="AlphaFoldDB" id="A0A0A9I160"/>